<comment type="caution">
    <text evidence="6">The sequence shown here is derived from an EMBL/GenBank/DDBJ whole genome shotgun (WGS) entry which is preliminary data.</text>
</comment>
<evidence type="ECO:0000313" key="7">
    <source>
        <dbReference type="Proteomes" id="UP000800039"/>
    </source>
</evidence>
<name>A0A9P4LA81_9PLEO</name>
<keyword evidence="3 5" id="KW-1133">Transmembrane helix</keyword>
<protein>
    <recommendedName>
        <fullName evidence="8">UbiA prenyltransferase</fullName>
    </recommendedName>
</protein>
<evidence type="ECO:0000313" key="6">
    <source>
        <dbReference type="EMBL" id="KAF1847087.1"/>
    </source>
</evidence>
<feature type="transmembrane region" description="Helical" evidence="5">
    <location>
        <begin position="199"/>
        <end position="218"/>
    </location>
</feature>
<accession>A0A9P4LA81</accession>
<keyword evidence="7" id="KW-1185">Reference proteome</keyword>
<dbReference type="RefSeq" id="XP_040789650.1">
    <property type="nucleotide sequence ID" value="XM_040934648.1"/>
</dbReference>
<keyword evidence="2 5" id="KW-0812">Transmembrane</keyword>
<dbReference type="Proteomes" id="UP000800039">
    <property type="component" value="Unassembled WGS sequence"/>
</dbReference>
<gene>
    <name evidence="6" type="ORF">K460DRAFT_374232</name>
</gene>
<dbReference type="GO" id="GO:0016020">
    <property type="term" value="C:membrane"/>
    <property type="evidence" value="ECO:0007669"/>
    <property type="project" value="UniProtKB-SubCell"/>
</dbReference>
<evidence type="ECO:0008006" key="8">
    <source>
        <dbReference type="Google" id="ProtNLM"/>
    </source>
</evidence>
<dbReference type="InterPro" id="IPR050475">
    <property type="entry name" value="Prenyltransferase_related"/>
</dbReference>
<dbReference type="GeneID" id="63851899"/>
<feature type="transmembrane region" description="Helical" evidence="5">
    <location>
        <begin position="164"/>
        <end position="187"/>
    </location>
</feature>
<evidence type="ECO:0000256" key="3">
    <source>
        <dbReference type="ARBA" id="ARBA00022989"/>
    </source>
</evidence>
<feature type="transmembrane region" description="Helical" evidence="5">
    <location>
        <begin position="239"/>
        <end position="260"/>
    </location>
</feature>
<feature type="transmembrane region" description="Helical" evidence="5">
    <location>
        <begin position="121"/>
        <end position="152"/>
    </location>
</feature>
<dbReference type="PANTHER" id="PTHR42723:SF1">
    <property type="entry name" value="CHLOROPHYLL SYNTHASE, CHLOROPLASTIC"/>
    <property type="match status" value="1"/>
</dbReference>
<feature type="transmembrane region" description="Helical" evidence="5">
    <location>
        <begin position="297"/>
        <end position="317"/>
    </location>
</feature>
<dbReference type="OrthoDB" id="434972at2759"/>
<feature type="transmembrane region" description="Helical" evidence="5">
    <location>
        <begin position="266"/>
        <end position="285"/>
    </location>
</feature>
<evidence type="ECO:0000256" key="2">
    <source>
        <dbReference type="ARBA" id="ARBA00022692"/>
    </source>
</evidence>
<dbReference type="InterPro" id="IPR044878">
    <property type="entry name" value="UbiA_sf"/>
</dbReference>
<dbReference type="GO" id="GO:0016765">
    <property type="term" value="F:transferase activity, transferring alkyl or aryl (other than methyl) groups"/>
    <property type="evidence" value="ECO:0007669"/>
    <property type="project" value="InterPro"/>
</dbReference>
<organism evidence="6 7">
    <name type="scientific">Cucurbitaria berberidis CBS 394.84</name>
    <dbReference type="NCBI Taxonomy" id="1168544"/>
    <lineage>
        <taxon>Eukaryota</taxon>
        <taxon>Fungi</taxon>
        <taxon>Dikarya</taxon>
        <taxon>Ascomycota</taxon>
        <taxon>Pezizomycotina</taxon>
        <taxon>Dothideomycetes</taxon>
        <taxon>Pleosporomycetidae</taxon>
        <taxon>Pleosporales</taxon>
        <taxon>Pleosporineae</taxon>
        <taxon>Cucurbitariaceae</taxon>
        <taxon>Cucurbitaria</taxon>
    </lineage>
</organism>
<keyword evidence="4 5" id="KW-0472">Membrane</keyword>
<dbReference type="Pfam" id="PF01040">
    <property type="entry name" value="UbiA"/>
    <property type="match status" value="1"/>
</dbReference>
<comment type="subcellular location">
    <subcellularLocation>
        <location evidence="1">Membrane</location>
        <topology evidence="1">Multi-pass membrane protein</topology>
    </subcellularLocation>
</comment>
<evidence type="ECO:0000256" key="5">
    <source>
        <dbReference type="SAM" id="Phobius"/>
    </source>
</evidence>
<evidence type="ECO:0000256" key="1">
    <source>
        <dbReference type="ARBA" id="ARBA00004141"/>
    </source>
</evidence>
<dbReference type="InterPro" id="IPR000537">
    <property type="entry name" value="UbiA_prenyltransferase"/>
</dbReference>
<dbReference type="AlphaFoldDB" id="A0A9P4LA81"/>
<dbReference type="CDD" id="cd13965">
    <property type="entry name" value="PT_UbiA_3"/>
    <property type="match status" value="1"/>
</dbReference>
<evidence type="ECO:0000256" key="4">
    <source>
        <dbReference type="ARBA" id="ARBA00023136"/>
    </source>
</evidence>
<feature type="transmembrane region" description="Helical" evidence="5">
    <location>
        <begin position="68"/>
        <end position="86"/>
    </location>
</feature>
<dbReference type="PANTHER" id="PTHR42723">
    <property type="entry name" value="CHLOROPHYLL SYNTHASE"/>
    <property type="match status" value="1"/>
</dbReference>
<dbReference type="Gene3D" id="1.10.357.140">
    <property type="entry name" value="UbiA prenyltransferase"/>
    <property type="match status" value="1"/>
</dbReference>
<proteinExistence type="predicted"/>
<reference evidence="6" key="1">
    <citation type="submission" date="2020-01" db="EMBL/GenBank/DDBJ databases">
        <authorList>
            <consortium name="DOE Joint Genome Institute"/>
            <person name="Haridas S."/>
            <person name="Albert R."/>
            <person name="Binder M."/>
            <person name="Bloem J."/>
            <person name="Labutti K."/>
            <person name="Salamov A."/>
            <person name="Andreopoulos B."/>
            <person name="Baker S.E."/>
            <person name="Barry K."/>
            <person name="Bills G."/>
            <person name="Bluhm B.H."/>
            <person name="Cannon C."/>
            <person name="Castanera R."/>
            <person name="Culley D.E."/>
            <person name="Daum C."/>
            <person name="Ezra D."/>
            <person name="Gonzalez J.B."/>
            <person name="Henrissat B."/>
            <person name="Kuo A."/>
            <person name="Liang C."/>
            <person name="Lipzen A."/>
            <person name="Lutzoni F."/>
            <person name="Magnuson J."/>
            <person name="Mondo S."/>
            <person name="Nolan M."/>
            <person name="Ohm R."/>
            <person name="Pangilinan J."/>
            <person name="Park H.-J."/>
            <person name="Ramirez L."/>
            <person name="Alfaro M."/>
            <person name="Sun H."/>
            <person name="Tritt A."/>
            <person name="Yoshinaga Y."/>
            <person name="Zwiers L.-H."/>
            <person name="Turgeon B.G."/>
            <person name="Goodwin S.B."/>
            <person name="Spatafora J.W."/>
            <person name="Crous P.W."/>
            <person name="Grigoriev I.V."/>
        </authorList>
    </citation>
    <scope>NUCLEOTIDE SEQUENCE</scope>
    <source>
        <strain evidence="6">CBS 394.84</strain>
    </source>
</reference>
<sequence>MGHAAAPSIPVTTIPGTIPGVILYHAHTLLLFTCDQILDTVIPGTTFGITAATSGPVLDLPAQNITSILQRILLVAVWLWLVILQFCLQNQRNPGSVEEDSINKPWRPIPSGRVTSAQVEYLLIATHILASVASCCLGVLPIFVVYIILITAYNDFGGGDHNGILRNLFCGAGFSCYFSGAMSIALGPDISMSFQAWKWTLLITFCILATTIQTQDFRDEAGDKARNRSTLVTKLGRKPALWTVIILVPLWSLYTTLVFFEGGWKMAVIPVVLGGTLVTTAFQAMGGDMHELDRRMYKIWCLWMFGLCPLPVMKIIWS</sequence>
<dbReference type="EMBL" id="ML976615">
    <property type="protein sequence ID" value="KAF1847087.1"/>
    <property type="molecule type" value="Genomic_DNA"/>
</dbReference>